<keyword evidence="6 7" id="KW-0472">Membrane</keyword>
<feature type="transmembrane region" description="Helical" evidence="7">
    <location>
        <begin position="114"/>
        <end position="136"/>
    </location>
</feature>
<keyword evidence="5 7" id="KW-1133">Transmembrane helix</keyword>
<protein>
    <submittedName>
        <fullName evidence="9">MFS transporter</fullName>
    </submittedName>
</protein>
<comment type="caution">
    <text evidence="9">The sequence shown here is derived from an EMBL/GenBank/DDBJ whole genome shotgun (WGS) entry which is preliminary data.</text>
</comment>
<name>A0A3S2V371_9SPHI</name>
<feature type="domain" description="Major facilitator superfamily (MFS) profile" evidence="8">
    <location>
        <begin position="1"/>
        <end position="203"/>
    </location>
</feature>
<dbReference type="GO" id="GO:0022857">
    <property type="term" value="F:transmembrane transporter activity"/>
    <property type="evidence" value="ECO:0007669"/>
    <property type="project" value="InterPro"/>
</dbReference>
<keyword evidence="2" id="KW-0813">Transport</keyword>
<feature type="transmembrane region" description="Helical" evidence="7">
    <location>
        <begin position="229"/>
        <end position="252"/>
    </location>
</feature>
<evidence type="ECO:0000256" key="3">
    <source>
        <dbReference type="ARBA" id="ARBA00022475"/>
    </source>
</evidence>
<evidence type="ECO:0000259" key="8">
    <source>
        <dbReference type="PROSITE" id="PS50850"/>
    </source>
</evidence>
<reference evidence="9 10" key="1">
    <citation type="submission" date="2019-01" db="EMBL/GenBank/DDBJ databases">
        <authorList>
            <person name="Chen W.-M."/>
        </authorList>
    </citation>
    <scope>NUCLEOTIDE SEQUENCE [LARGE SCALE GENOMIC DNA]</scope>
    <source>
        <strain evidence="9 10">YBJ-36</strain>
    </source>
</reference>
<dbReference type="Proteomes" id="UP000282759">
    <property type="component" value="Unassembled WGS sequence"/>
</dbReference>
<dbReference type="InterPro" id="IPR036259">
    <property type="entry name" value="MFS_trans_sf"/>
</dbReference>
<evidence type="ECO:0000256" key="2">
    <source>
        <dbReference type="ARBA" id="ARBA00022448"/>
    </source>
</evidence>
<dbReference type="InterPro" id="IPR010290">
    <property type="entry name" value="TM_effector"/>
</dbReference>
<dbReference type="Pfam" id="PF05977">
    <property type="entry name" value="MFS_3"/>
    <property type="match status" value="1"/>
</dbReference>
<gene>
    <name evidence="9" type="ORF">EOD41_07620</name>
</gene>
<dbReference type="GO" id="GO:0005886">
    <property type="term" value="C:plasma membrane"/>
    <property type="evidence" value="ECO:0007669"/>
    <property type="project" value="UniProtKB-SubCell"/>
</dbReference>
<feature type="transmembrane region" description="Helical" evidence="7">
    <location>
        <begin position="376"/>
        <end position="399"/>
    </location>
</feature>
<evidence type="ECO:0000256" key="1">
    <source>
        <dbReference type="ARBA" id="ARBA00004651"/>
    </source>
</evidence>
<evidence type="ECO:0000313" key="10">
    <source>
        <dbReference type="Proteomes" id="UP000282759"/>
    </source>
</evidence>
<dbReference type="EMBL" id="SACK01000002">
    <property type="protein sequence ID" value="RVU02123.1"/>
    <property type="molecule type" value="Genomic_DNA"/>
</dbReference>
<feature type="transmembrane region" description="Helical" evidence="7">
    <location>
        <begin position="21"/>
        <end position="40"/>
    </location>
</feature>
<evidence type="ECO:0000313" key="9">
    <source>
        <dbReference type="EMBL" id="RVU02123.1"/>
    </source>
</evidence>
<comment type="subcellular location">
    <subcellularLocation>
        <location evidence="1">Cell membrane</location>
        <topology evidence="1">Multi-pass membrane protein</topology>
    </subcellularLocation>
</comment>
<accession>A0A3S2V371</accession>
<evidence type="ECO:0000256" key="6">
    <source>
        <dbReference type="ARBA" id="ARBA00023136"/>
    </source>
</evidence>
<proteinExistence type="predicted"/>
<feature type="transmembrane region" description="Helical" evidence="7">
    <location>
        <begin position="264"/>
        <end position="282"/>
    </location>
</feature>
<dbReference type="OrthoDB" id="7283966at2"/>
<keyword evidence="10" id="KW-1185">Reference proteome</keyword>
<dbReference type="PANTHER" id="PTHR23513:SF9">
    <property type="entry name" value="ENTEROBACTIN EXPORTER ENTS"/>
    <property type="match status" value="1"/>
</dbReference>
<dbReference type="PROSITE" id="PS50850">
    <property type="entry name" value="MFS"/>
    <property type="match status" value="1"/>
</dbReference>
<feature type="transmembrane region" description="Helical" evidence="7">
    <location>
        <begin position="79"/>
        <end position="102"/>
    </location>
</feature>
<dbReference type="CDD" id="cd06173">
    <property type="entry name" value="MFS_MefA_like"/>
    <property type="match status" value="1"/>
</dbReference>
<feature type="transmembrane region" description="Helical" evidence="7">
    <location>
        <begin position="294"/>
        <end position="322"/>
    </location>
</feature>
<evidence type="ECO:0000256" key="7">
    <source>
        <dbReference type="SAM" id="Phobius"/>
    </source>
</evidence>
<feature type="transmembrane region" description="Helical" evidence="7">
    <location>
        <begin position="46"/>
        <end position="67"/>
    </location>
</feature>
<dbReference type="PANTHER" id="PTHR23513">
    <property type="entry name" value="INTEGRAL MEMBRANE EFFLUX PROTEIN-RELATED"/>
    <property type="match status" value="1"/>
</dbReference>
<keyword evidence="3" id="KW-1003">Cell membrane</keyword>
<organism evidence="9 10">
    <name type="scientific">Mucilaginibacter limnophilus</name>
    <dbReference type="NCBI Taxonomy" id="1932778"/>
    <lineage>
        <taxon>Bacteria</taxon>
        <taxon>Pseudomonadati</taxon>
        <taxon>Bacteroidota</taxon>
        <taxon>Sphingobacteriia</taxon>
        <taxon>Sphingobacteriales</taxon>
        <taxon>Sphingobacteriaceae</taxon>
        <taxon>Mucilaginibacter</taxon>
    </lineage>
</organism>
<sequence>MKQDPYAALRYKDFRSYISMRFFFTFAYQMQTIVLGAYIYDITHDKIALALIGLFEAIPAIGLALFGGYFSDKFEKRKLLLTVFAAVIFSSSVMLVVTYHGMAQHLHITHIVPVIYAMIFVNGAARAFYAPAAFTVMANSVPKEVYPNSSTWNGSTWKIASIVAPVVGGFVYGIYGITPVFIIILSFLLITLFAVSMLKKIEPVFVPKEGVFKSLSEGIRFVFSNRMMLGAISLDMFSVFFGGVVMLLPVFAKDILHVGPEGLGLMRGASSLGAVVTMLAMTRYSPMAKPWRNLLFVVTGFGLSIICFALSRNFYLSLFFLFAEGAFDSVSMTIRGTIMQLLTPDNMRGRVSSVNQMFISSSNEIGDFESGVAAHFLGTVPAAIFGGCMTLVVVTITFLKTKKLVPLSLHEINAEPEVAK</sequence>
<evidence type="ECO:0000256" key="5">
    <source>
        <dbReference type="ARBA" id="ARBA00022989"/>
    </source>
</evidence>
<evidence type="ECO:0000256" key="4">
    <source>
        <dbReference type="ARBA" id="ARBA00022692"/>
    </source>
</evidence>
<dbReference type="SUPFAM" id="SSF103473">
    <property type="entry name" value="MFS general substrate transporter"/>
    <property type="match status" value="1"/>
</dbReference>
<feature type="transmembrane region" description="Helical" evidence="7">
    <location>
        <begin position="181"/>
        <end position="198"/>
    </location>
</feature>
<dbReference type="InterPro" id="IPR020846">
    <property type="entry name" value="MFS_dom"/>
</dbReference>
<dbReference type="Gene3D" id="1.20.1250.20">
    <property type="entry name" value="MFS general substrate transporter like domains"/>
    <property type="match status" value="1"/>
</dbReference>
<dbReference type="AlphaFoldDB" id="A0A3S2V371"/>
<keyword evidence="4 7" id="KW-0812">Transmembrane</keyword>